<keyword evidence="3" id="KW-1185">Reference proteome</keyword>
<sequence>MEIVALQSIYGKLFTSWQQGDQSGNRFHYEVKFEEREIKIEFTIPENYPEISPAISVMTLDNKPAHTELESLLYAKAHESRGQLMIYDLIEEANCWLDKPNFVDEVSLEKENASSSPSAVCSFFLDDKCKTRSLKKDKSIDSSNNSQNFMPAVDKQLASENMKLADSTKGKLNTEKRNTAISKKKPPMKTVRDVISRIKWDEELSAKDFTVGYLDRFLGIMEKGFADFSWEDLASVDHFIDFAIPRHRIQYFKYLDEIVWDKRERIDKVFGSTGGKETILDVKSRICKSREENSDNCIDSHKMPEIPAELPVQGLERNGPNYFIGVQISDIKVIDNIRKIQNDIYSELSSEADVEIIPSQRLHVTLLMLTLHDDDEVITAKNIMKSVQPLLISLLPLSHTLCFSGLGQFHNKILYAGIKPDAELSKLVQVLKYKFGKAGVKLEGNKKTFVPHVTITKMASKNLDINESVSRKVSNLVNTCHEIGEQCVSSLTLFSRFLPKDLDGTYHKTAIIENSLKALSFSLPAKLLQQVDNLSEQGQLGEDVRSEFEGLFESGDAVKLDQGFKKLTELSNVCDDKILLIMRGIPGSGTSYLVENSVEAINQKGYVYCNASQLFHKSGCSFVPDVADLAIAEAYCLSCVLDAMATEKCFIVVDGVHSQCWEYAVYKFLALAFGFKCHVLEIKVSKHEDVMSCLQNSKSGAQLEEILEIVQNWENDPGATVIIGPSFHNHETSEVLNLTTVSLKELLLRN</sequence>
<dbReference type="Gene3D" id="3.10.110.10">
    <property type="entry name" value="Ubiquitin Conjugating Enzyme"/>
    <property type="match status" value="1"/>
</dbReference>
<dbReference type="InterPro" id="IPR009097">
    <property type="entry name" value="Cyclic_Pdiesterase"/>
</dbReference>
<keyword evidence="2" id="KW-0675">Receptor</keyword>
<dbReference type="Pfam" id="PF10469">
    <property type="entry name" value="AKAP7_NLS"/>
    <property type="match status" value="1"/>
</dbReference>
<evidence type="ECO:0000313" key="3">
    <source>
        <dbReference type="Proteomes" id="UP001249851"/>
    </source>
</evidence>
<dbReference type="InterPro" id="IPR042653">
    <property type="entry name" value="Leng9"/>
</dbReference>
<dbReference type="Pfam" id="PF05773">
    <property type="entry name" value="RWD"/>
    <property type="match status" value="1"/>
</dbReference>
<name>A0AAD9Q9J7_ACRCE</name>
<proteinExistence type="predicted"/>
<comment type="caution">
    <text evidence="2">The sequence shown here is derived from an EMBL/GenBank/DDBJ whole genome shotgun (WGS) entry which is preliminary data.</text>
</comment>
<evidence type="ECO:0000313" key="2">
    <source>
        <dbReference type="EMBL" id="KAK2557201.1"/>
    </source>
</evidence>
<protein>
    <submittedName>
        <fullName evidence="2">Leukocyte receptor cluster member 9</fullName>
    </submittedName>
</protein>
<reference evidence="2" key="1">
    <citation type="journal article" date="2023" name="G3 (Bethesda)">
        <title>Whole genome assembly and annotation of the endangered Caribbean coral Acropora cervicornis.</title>
        <authorList>
            <person name="Selwyn J.D."/>
            <person name="Vollmer S.V."/>
        </authorList>
    </citation>
    <scope>NUCLEOTIDE SEQUENCE</scope>
    <source>
        <strain evidence="2">K2</strain>
    </source>
</reference>
<gene>
    <name evidence="2" type="ORF">P5673_020685</name>
</gene>
<dbReference type="Gene3D" id="3.90.1140.10">
    <property type="entry name" value="Cyclic phosphodiesterase"/>
    <property type="match status" value="1"/>
</dbReference>
<accession>A0AAD9Q9J7</accession>
<dbReference type="InterPro" id="IPR016135">
    <property type="entry name" value="UBQ-conjugating_enzyme/RWD"/>
</dbReference>
<organism evidence="2 3">
    <name type="scientific">Acropora cervicornis</name>
    <name type="common">Staghorn coral</name>
    <dbReference type="NCBI Taxonomy" id="6130"/>
    <lineage>
        <taxon>Eukaryota</taxon>
        <taxon>Metazoa</taxon>
        <taxon>Cnidaria</taxon>
        <taxon>Anthozoa</taxon>
        <taxon>Hexacorallia</taxon>
        <taxon>Scleractinia</taxon>
        <taxon>Astrocoeniina</taxon>
        <taxon>Acroporidae</taxon>
        <taxon>Acropora</taxon>
    </lineage>
</organism>
<dbReference type="Proteomes" id="UP001249851">
    <property type="component" value="Unassembled WGS sequence"/>
</dbReference>
<dbReference type="PROSITE" id="PS50908">
    <property type="entry name" value="RWD"/>
    <property type="match status" value="1"/>
</dbReference>
<dbReference type="Pfam" id="PF04457">
    <property type="entry name" value="MJ1316"/>
    <property type="match status" value="1"/>
</dbReference>
<dbReference type="AlphaFoldDB" id="A0AAD9Q9J7"/>
<dbReference type="SUPFAM" id="SSF54495">
    <property type="entry name" value="UBC-like"/>
    <property type="match status" value="1"/>
</dbReference>
<dbReference type="PANTHER" id="PTHR46729:SF1">
    <property type="entry name" value="LEUKOCYTE RECEPTOR CLUSTER MEMBER 9"/>
    <property type="match status" value="1"/>
</dbReference>
<feature type="domain" description="RWD" evidence="1">
    <location>
        <begin position="1"/>
        <end position="100"/>
    </location>
</feature>
<reference evidence="2" key="2">
    <citation type="journal article" date="2023" name="Science">
        <title>Genomic signatures of disease resistance in endangered staghorn corals.</title>
        <authorList>
            <person name="Vollmer S.V."/>
            <person name="Selwyn J.D."/>
            <person name="Despard B.A."/>
            <person name="Roesel C.L."/>
        </authorList>
    </citation>
    <scope>NUCLEOTIDE SEQUENCE</scope>
    <source>
        <strain evidence="2">K2</strain>
    </source>
</reference>
<dbReference type="Gene3D" id="3.40.50.300">
    <property type="entry name" value="P-loop containing nucleotide triphosphate hydrolases"/>
    <property type="match status" value="1"/>
</dbReference>
<dbReference type="SUPFAM" id="SSF55144">
    <property type="entry name" value="LigT-like"/>
    <property type="match status" value="1"/>
</dbReference>
<dbReference type="InterPro" id="IPR027417">
    <property type="entry name" value="P-loop_NTPase"/>
</dbReference>
<evidence type="ECO:0000259" key="1">
    <source>
        <dbReference type="PROSITE" id="PS50908"/>
    </source>
</evidence>
<dbReference type="InterPro" id="IPR006575">
    <property type="entry name" value="RWD_dom"/>
</dbReference>
<dbReference type="PANTHER" id="PTHR46729">
    <property type="entry name" value="LEUKOCYTE RECEPTOR CLUSTER MEMBER 9"/>
    <property type="match status" value="1"/>
</dbReference>
<dbReference type="SMART" id="SM00591">
    <property type="entry name" value="RWD"/>
    <property type="match status" value="1"/>
</dbReference>
<dbReference type="InterPro" id="IPR040459">
    <property type="entry name" value="MJ1316"/>
</dbReference>
<dbReference type="InterPro" id="IPR019510">
    <property type="entry name" value="AKAP7-like_phosphoesterase"/>
</dbReference>
<dbReference type="EMBL" id="JARQWQ010000051">
    <property type="protein sequence ID" value="KAK2557201.1"/>
    <property type="molecule type" value="Genomic_DNA"/>
</dbReference>